<dbReference type="InParanoid" id="H6QVD9"/>
<keyword evidence="12" id="KW-1185">Reference proteome</keyword>
<evidence type="ECO:0000256" key="1">
    <source>
        <dbReference type="ARBA" id="ARBA00004394"/>
    </source>
</evidence>
<keyword evidence="6" id="KW-0333">Golgi apparatus</keyword>
<reference evidence="12" key="1">
    <citation type="journal article" date="2011" name="Proc. Natl. Acad. Sci. U.S.A.">
        <title>Obligate biotrophy features unraveled by the genomic analysis of rust fungi.</title>
        <authorList>
            <person name="Duplessis S."/>
            <person name="Cuomo C.A."/>
            <person name="Lin Y.-C."/>
            <person name="Aerts A."/>
            <person name="Tisserant E."/>
            <person name="Veneault-Fourrey C."/>
            <person name="Joly D.L."/>
            <person name="Hacquard S."/>
            <person name="Amselem J."/>
            <person name="Cantarel B.L."/>
            <person name="Chiu R."/>
            <person name="Coutinho P.M."/>
            <person name="Feau N."/>
            <person name="Field M."/>
            <person name="Frey P."/>
            <person name="Gelhaye E."/>
            <person name="Goldberg J."/>
            <person name="Grabherr M.G."/>
            <person name="Kodira C.D."/>
            <person name="Kohler A."/>
            <person name="Kuees U."/>
            <person name="Lindquist E.A."/>
            <person name="Lucas S.M."/>
            <person name="Mago R."/>
            <person name="Mauceli E."/>
            <person name="Morin E."/>
            <person name="Murat C."/>
            <person name="Pangilinan J.L."/>
            <person name="Park R."/>
            <person name="Pearson M."/>
            <person name="Quesneville H."/>
            <person name="Rouhier N."/>
            <person name="Sakthikumar S."/>
            <person name="Salamov A.A."/>
            <person name="Schmutz J."/>
            <person name="Selles B."/>
            <person name="Shapiro H."/>
            <person name="Tanguay P."/>
            <person name="Tuskan G.A."/>
            <person name="Henrissat B."/>
            <person name="Van de Peer Y."/>
            <person name="Rouze P."/>
            <person name="Ellis J.G."/>
            <person name="Dodds P.N."/>
            <person name="Schein J.E."/>
            <person name="Zhong S."/>
            <person name="Hamelin R.C."/>
            <person name="Grigoriev I.V."/>
            <person name="Szabo L.J."/>
            <person name="Martin F."/>
        </authorList>
    </citation>
    <scope>NUCLEOTIDE SEQUENCE [LARGE SCALE GENOMIC DNA]</scope>
    <source>
        <strain evidence="12">CRL 75-36-700-3 / race SCCL</strain>
    </source>
</reference>
<dbReference type="InterPro" id="IPR000727">
    <property type="entry name" value="T_SNARE_dom"/>
</dbReference>
<feature type="region of interest" description="Disordered" evidence="9">
    <location>
        <begin position="171"/>
        <end position="194"/>
    </location>
</feature>
<keyword evidence="2" id="KW-0813">Transport</keyword>
<keyword evidence="4" id="KW-0653">Protein transport</keyword>
<evidence type="ECO:0000256" key="2">
    <source>
        <dbReference type="ARBA" id="ARBA00022448"/>
    </source>
</evidence>
<dbReference type="GO" id="GO:0015031">
    <property type="term" value="P:protein transport"/>
    <property type="evidence" value="ECO:0007669"/>
    <property type="project" value="UniProtKB-KW"/>
</dbReference>
<dbReference type="KEGG" id="pgr:PGTG_22713"/>
<keyword evidence="7" id="KW-0472">Membrane</keyword>
<evidence type="ECO:0000313" key="11">
    <source>
        <dbReference type="EMBL" id="EHS62893.1"/>
    </source>
</evidence>
<evidence type="ECO:0000259" key="10">
    <source>
        <dbReference type="PROSITE" id="PS50192"/>
    </source>
</evidence>
<keyword evidence="3" id="KW-0812">Transmembrane</keyword>
<dbReference type="GO" id="GO:0000139">
    <property type="term" value="C:Golgi membrane"/>
    <property type="evidence" value="ECO:0007669"/>
    <property type="project" value="UniProtKB-SubCell"/>
</dbReference>
<evidence type="ECO:0000313" key="12">
    <source>
        <dbReference type="Proteomes" id="UP000008783"/>
    </source>
</evidence>
<dbReference type="Gene3D" id="1.20.5.110">
    <property type="match status" value="1"/>
</dbReference>
<evidence type="ECO:0000256" key="7">
    <source>
        <dbReference type="ARBA" id="ARBA00023136"/>
    </source>
</evidence>
<dbReference type="Proteomes" id="UP000008783">
    <property type="component" value="Unassembled WGS sequence"/>
</dbReference>
<dbReference type="HOGENOM" id="CLU_1305386_0_0_1"/>
<organism evidence="11 12">
    <name type="scientific">Puccinia graminis f. sp. tritici (strain CRL 75-36-700-3 / race SCCL)</name>
    <name type="common">Black stem rust fungus</name>
    <dbReference type="NCBI Taxonomy" id="418459"/>
    <lineage>
        <taxon>Eukaryota</taxon>
        <taxon>Fungi</taxon>
        <taxon>Dikarya</taxon>
        <taxon>Basidiomycota</taxon>
        <taxon>Pucciniomycotina</taxon>
        <taxon>Pucciniomycetes</taxon>
        <taxon>Pucciniales</taxon>
        <taxon>Pucciniaceae</taxon>
        <taxon>Puccinia</taxon>
    </lineage>
</organism>
<evidence type="ECO:0000256" key="4">
    <source>
        <dbReference type="ARBA" id="ARBA00022927"/>
    </source>
</evidence>
<sequence length="211" mass="23544">MEQQNDERLESLYSKINSIKNVTIDIHSDSLSQNRLLNQTGEQFDSFTSQLSDSANRFSRTISAGSSQRRVIIYSHIPILSPKDLHREAPLKTHTCHHGLQTNPTKSRPFATAYIVVCRPLSTLVNAPCNQPSCSYTNTPTQHSSSSDQFSRAQSHPAFLTSSQAPHSLRLAASHPPFSNPNQPEHSLEQLPSRPNDVITHKIDCINTCME</sequence>
<feature type="domain" description="T-SNARE coiled-coil homology" evidence="10">
    <location>
        <begin position="1"/>
        <end position="61"/>
    </location>
</feature>
<comment type="subcellular location">
    <subcellularLocation>
        <location evidence="8">Endomembrane system</location>
        <topology evidence="8">Single-pass type IV membrane protein</topology>
    </subcellularLocation>
    <subcellularLocation>
        <location evidence="1">Golgi apparatus membrane</location>
    </subcellularLocation>
</comment>
<feature type="compositionally biased region" description="Low complexity" evidence="9">
    <location>
        <begin position="142"/>
        <end position="155"/>
    </location>
</feature>
<dbReference type="EMBL" id="DS178401">
    <property type="protein sequence ID" value="EHS62893.1"/>
    <property type="molecule type" value="Genomic_DNA"/>
</dbReference>
<dbReference type="OrthoDB" id="3063237at2759"/>
<dbReference type="CDD" id="cd15853">
    <property type="entry name" value="SNARE_Bet1"/>
    <property type="match status" value="1"/>
</dbReference>
<evidence type="ECO:0000256" key="9">
    <source>
        <dbReference type="SAM" id="MobiDB-lite"/>
    </source>
</evidence>
<name>H6QVD9_PUCGT</name>
<keyword evidence="5" id="KW-1133">Transmembrane helix</keyword>
<dbReference type="AlphaFoldDB" id="H6QVD9"/>
<dbReference type="GeneID" id="13540822"/>
<dbReference type="SUPFAM" id="SSF58038">
    <property type="entry name" value="SNARE fusion complex"/>
    <property type="match status" value="1"/>
</dbReference>
<dbReference type="VEuPathDB" id="FungiDB:PGTG_22713"/>
<protein>
    <recommendedName>
        <fullName evidence="10">t-SNARE coiled-coil homology domain-containing protein</fullName>
    </recommendedName>
</protein>
<evidence type="ECO:0000256" key="3">
    <source>
        <dbReference type="ARBA" id="ARBA00022692"/>
    </source>
</evidence>
<evidence type="ECO:0000256" key="8">
    <source>
        <dbReference type="ARBA" id="ARBA00046280"/>
    </source>
</evidence>
<gene>
    <name evidence="11" type="ORF">PGTG_22713</name>
</gene>
<dbReference type="STRING" id="418459.H6QVD9"/>
<dbReference type="PANTHER" id="PTHR12791">
    <property type="entry name" value="GOLGI SNARE BET1-RELATED"/>
    <property type="match status" value="1"/>
</dbReference>
<proteinExistence type="predicted"/>
<dbReference type="PROSITE" id="PS50192">
    <property type="entry name" value="T_SNARE"/>
    <property type="match status" value="1"/>
</dbReference>
<dbReference type="GO" id="GO:0006891">
    <property type="term" value="P:intra-Golgi vesicle-mediated transport"/>
    <property type="evidence" value="ECO:0000318"/>
    <property type="project" value="GO_Central"/>
</dbReference>
<feature type="region of interest" description="Disordered" evidence="9">
    <location>
        <begin position="137"/>
        <end position="156"/>
    </location>
</feature>
<evidence type="ECO:0000256" key="5">
    <source>
        <dbReference type="ARBA" id="ARBA00022989"/>
    </source>
</evidence>
<accession>H6QVD9</accession>
<dbReference type="InterPro" id="IPR039899">
    <property type="entry name" value="BET1_SNARE"/>
</dbReference>
<evidence type="ECO:0000256" key="6">
    <source>
        <dbReference type="ARBA" id="ARBA00023034"/>
    </source>
</evidence>
<dbReference type="RefSeq" id="XP_003888523.1">
    <property type="nucleotide sequence ID" value="XM_003888474.1"/>
</dbReference>